<dbReference type="Proteomes" id="UP000327013">
    <property type="component" value="Chromosome 6"/>
</dbReference>
<dbReference type="Pfam" id="PF23622">
    <property type="entry name" value="LRR_At1g61320_AtMIF1"/>
    <property type="match status" value="1"/>
</dbReference>
<proteinExistence type="predicted"/>
<evidence type="ECO:0000313" key="3">
    <source>
        <dbReference type="Proteomes" id="UP000327013"/>
    </source>
</evidence>
<dbReference type="Gene3D" id="1.20.1280.50">
    <property type="match status" value="1"/>
</dbReference>
<reference evidence="2 3" key="1">
    <citation type="submission" date="2019-06" db="EMBL/GenBank/DDBJ databases">
        <title>A chromosomal-level reference genome of Carpinus fangiana (Coryloideae, Betulaceae).</title>
        <authorList>
            <person name="Yang X."/>
            <person name="Wang Z."/>
            <person name="Zhang L."/>
            <person name="Hao G."/>
            <person name="Liu J."/>
            <person name="Yang Y."/>
        </authorList>
    </citation>
    <scope>NUCLEOTIDE SEQUENCE [LARGE SCALE GENOMIC DNA]</scope>
    <source>
        <strain evidence="2">Cfa_2016G</strain>
        <tissue evidence="2">Leaf</tissue>
    </source>
</reference>
<dbReference type="Gene3D" id="3.80.10.10">
    <property type="entry name" value="Ribonuclease Inhibitor"/>
    <property type="match status" value="1"/>
</dbReference>
<dbReference type="Pfam" id="PF00646">
    <property type="entry name" value="F-box"/>
    <property type="match status" value="1"/>
</dbReference>
<dbReference type="PROSITE" id="PS50181">
    <property type="entry name" value="FBOX"/>
    <property type="match status" value="1"/>
</dbReference>
<gene>
    <name evidence="2" type="ORF">FH972_014269</name>
</gene>
<dbReference type="SUPFAM" id="SSF81383">
    <property type="entry name" value="F-box domain"/>
    <property type="match status" value="1"/>
</dbReference>
<accession>A0A5N6R949</accession>
<dbReference type="PANTHER" id="PTHR34145">
    <property type="entry name" value="OS02G0105600 PROTEIN"/>
    <property type="match status" value="1"/>
</dbReference>
<organism evidence="2 3">
    <name type="scientific">Carpinus fangiana</name>
    <dbReference type="NCBI Taxonomy" id="176857"/>
    <lineage>
        <taxon>Eukaryota</taxon>
        <taxon>Viridiplantae</taxon>
        <taxon>Streptophyta</taxon>
        <taxon>Embryophyta</taxon>
        <taxon>Tracheophyta</taxon>
        <taxon>Spermatophyta</taxon>
        <taxon>Magnoliopsida</taxon>
        <taxon>eudicotyledons</taxon>
        <taxon>Gunneridae</taxon>
        <taxon>Pentapetalae</taxon>
        <taxon>rosids</taxon>
        <taxon>fabids</taxon>
        <taxon>Fagales</taxon>
        <taxon>Betulaceae</taxon>
        <taxon>Carpinus</taxon>
    </lineage>
</organism>
<dbReference type="InterPro" id="IPR036047">
    <property type="entry name" value="F-box-like_dom_sf"/>
</dbReference>
<evidence type="ECO:0000259" key="1">
    <source>
        <dbReference type="PROSITE" id="PS50181"/>
    </source>
</evidence>
<dbReference type="AlphaFoldDB" id="A0A5N6R949"/>
<dbReference type="OrthoDB" id="1534647at2759"/>
<dbReference type="InterPro" id="IPR055357">
    <property type="entry name" value="LRR_At1g61320_AtMIF1"/>
</dbReference>
<keyword evidence="3" id="KW-1185">Reference proteome</keyword>
<protein>
    <recommendedName>
        <fullName evidence="1">F-box domain-containing protein</fullName>
    </recommendedName>
</protein>
<evidence type="ECO:0000313" key="2">
    <source>
        <dbReference type="EMBL" id="KAE8075565.1"/>
    </source>
</evidence>
<dbReference type="InterPro" id="IPR053772">
    <property type="entry name" value="At1g61320/At1g61330-like"/>
</dbReference>
<feature type="domain" description="F-box" evidence="1">
    <location>
        <begin position="15"/>
        <end position="68"/>
    </location>
</feature>
<dbReference type="InterPro" id="IPR001810">
    <property type="entry name" value="F-box_dom"/>
</dbReference>
<dbReference type="PANTHER" id="PTHR34145:SF28">
    <property type="entry name" value="F-BOX DOMAIN-CONTAINING PROTEIN"/>
    <property type="match status" value="1"/>
</dbReference>
<dbReference type="SMART" id="SM00256">
    <property type="entry name" value="FBOX"/>
    <property type="match status" value="1"/>
</dbReference>
<dbReference type="SUPFAM" id="SSF52047">
    <property type="entry name" value="RNI-like"/>
    <property type="match status" value="1"/>
</dbReference>
<dbReference type="EMBL" id="CM017326">
    <property type="protein sequence ID" value="KAE8075565.1"/>
    <property type="molecule type" value="Genomic_DNA"/>
</dbReference>
<dbReference type="InterPro" id="IPR032675">
    <property type="entry name" value="LRR_dom_sf"/>
</dbReference>
<name>A0A5N6R949_9ROSI</name>
<sequence length="568" mass="65314">MEMEESRKELTMAASDRFSGLPEHIVHHIMSFLPTTSATRVSALSKNFNSAWLSYPVFDFDQALYEKVIRPSGDRTSCKKPDFLDFVLDSLKKHCPSNIYMQRFSLRVWPLEISDNRIQNSIRLAVDRNVNELVVEIQGSLQNNYCRLPQTALQNAKSLRVLKLSRFSLELEDLIPCLNLVEDLSLENCSVSTNFMLSSDKLKDLKIRFCIGLQKIEIDALNLQSFSYIPYTEEQHPCEINLSHCKNLKRLTIEKSNITDDWVEDHVSKLVLLRNLKLRACRNLQKFEIVALNLQSFSYTAYDHKEQHPCEINLSYCKNLKSLAIEKSNITDDWVKDHVSKFVLLRNLKLIACKNLQKIKISNRQLGSFELLGCEKLLKAKIGAPNLISFDYSGNILDTTSPPKIILLCSTLAHVKLSLTTTRKLTTCSFLNLSSLLTRFGHCKTLSLSLQSDQELIFPEKVRECLINPLLDLRHMKVELLWSLSSLTGLVDGLLWLAPNLKTMFISVKAAPKPLMLDLQFHKRRPRRENQMIKKVTLVKYEGHDDDKKSLQNFFHEKAITVEAKFDH</sequence>